<dbReference type="Gene3D" id="1.10.150.130">
    <property type="match status" value="1"/>
</dbReference>
<keyword evidence="6 9" id="KW-0238">DNA-binding</keyword>
<evidence type="ECO:0000256" key="3">
    <source>
        <dbReference type="ARBA" id="ARBA00022618"/>
    </source>
</evidence>
<evidence type="ECO:0000256" key="5">
    <source>
        <dbReference type="ARBA" id="ARBA00022908"/>
    </source>
</evidence>
<dbReference type="InterPro" id="IPR004107">
    <property type="entry name" value="Integrase_SAM-like_N"/>
</dbReference>
<dbReference type="InterPro" id="IPR002104">
    <property type="entry name" value="Integrase_catalytic"/>
</dbReference>
<evidence type="ECO:0000256" key="4">
    <source>
        <dbReference type="ARBA" id="ARBA00022829"/>
    </source>
</evidence>
<evidence type="ECO:0000256" key="9">
    <source>
        <dbReference type="PROSITE-ProRule" id="PRU01248"/>
    </source>
</evidence>
<keyword evidence="15" id="KW-1185">Reference proteome</keyword>
<dbReference type="GO" id="GO:0005737">
    <property type="term" value="C:cytoplasm"/>
    <property type="evidence" value="ECO:0007669"/>
    <property type="project" value="UniProtKB-SubCell"/>
</dbReference>
<dbReference type="EMBL" id="VWAK01000024">
    <property type="protein sequence ID" value="KAA5229403.1"/>
    <property type="molecule type" value="Genomic_DNA"/>
</dbReference>
<reference evidence="14 15" key="1">
    <citation type="journal article" date="2019" name="Nat. Med.">
        <title>A library of human gut bacterial isolates paired with longitudinal multiomics data enables mechanistic microbiome research.</title>
        <authorList>
            <person name="Poyet M."/>
            <person name="Groussin M."/>
            <person name="Gibbons S.M."/>
            <person name="Avila-Pacheco J."/>
            <person name="Jiang X."/>
            <person name="Kearney S.M."/>
            <person name="Perrotta A.R."/>
            <person name="Berdy B."/>
            <person name="Zhao S."/>
            <person name="Lieberman T.D."/>
            <person name="Swanson P.K."/>
            <person name="Smith M."/>
            <person name="Roesemann S."/>
            <person name="Alexander J.E."/>
            <person name="Rich S.A."/>
            <person name="Livny J."/>
            <person name="Vlamakis H."/>
            <person name="Clish C."/>
            <person name="Bullock K."/>
            <person name="Deik A."/>
            <person name="Scott J."/>
            <person name="Pierce K.A."/>
            <person name="Xavier R.J."/>
            <person name="Alm E.J."/>
        </authorList>
    </citation>
    <scope>NUCLEOTIDE SEQUENCE [LARGE SCALE GENOMIC DNA]</scope>
    <source>
        <strain evidence="13 15">BIOML-A2</strain>
        <strain evidence="12 14">BIOML-A6</strain>
    </source>
</reference>
<dbReference type="NCBIfam" id="NF040815">
    <property type="entry name" value="recomb_XerA_Arch"/>
    <property type="match status" value="1"/>
</dbReference>
<dbReference type="GO" id="GO:0003677">
    <property type="term" value="F:DNA binding"/>
    <property type="evidence" value="ECO:0007669"/>
    <property type="project" value="UniProtKB-UniRule"/>
</dbReference>
<dbReference type="InterPro" id="IPR050090">
    <property type="entry name" value="Tyrosine_recombinase_XerCD"/>
</dbReference>
<proteinExistence type="predicted"/>
<keyword evidence="4" id="KW-0159">Chromosome partition</keyword>
<keyword evidence="8" id="KW-0131">Cell cycle</keyword>
<dbReference type="RefSeq" id="WP_149923769.1">
    <property type="nucleotide sequence ID" value="NZ_VWAG01000020.1"/>
</dbReference>
<comment type="subcellular location">
    <subcellularLocation>
        <location evidence="1">Cytoplasm</location>
    </subcellularLocation>
</comment>
<evidence type="ECO:0000256" key="1">
    <source>
        <dbReference type="ARBA" id="ARBA00004496"/>
    </source>
</evidence>
<dbReference type="InterPro" id="IPR010998">
    <property type="entry name" value="Integrase_recombinase_N"/>
</dbReference>
<evidence type="ECO:0000256" key="7">
    <source>
        <dbReference type="ARBA" id="ARBA00023172"/>
    </source>
</evidence>
<gene>
    <name evidence="13" type="ORF">F2Z09_12060</name>
    <name evidence="12" type="ORF">F2Z22_14015</name>
</gene>
<feature type="domain" description="Tyr recombinase" evidence="10">
    <location>
        <begin position="153"/>
        <end position="326"/>
    </location>
</feature>
<dbReference type="GO" id="GO:0015074">
    <property type="term" value="P:DNA integration"/>
    <property type="evidence" value="ECO:0007669"/>
    <property type="project" value="UniProtKB-KW"/>
</dbReference>
<dbReference type="InterPro" id="IPR013762">
    <property type="entry name" value="Integrase-like_cat_sf"/>
</dbReference>
<dbReference type="GO" id="GO:0051301">
    <property type="term" value="P:cell division"/>
    <property type="evidence" value="ECO:0007669"/>
    <property type="project" value="UniProtKB-KW"/>
</dbReference>
<dbReference type="Pfam" id="PF00589">
    <property type="entry name" value="Phage_integrase"/>
    <property type="match status" value="1"/>
</dbReference>
<evidence type="ECO:0000259" key="10">
    <source>
        <dbReference type="PROSITE" id="PS51898"/>
    </source>
</evidence>
<protein>
    <submittedName>
        <fullName evidence="12">Tyrosine-type recombinase/integrase</fullName>
    </submittedName>
</protein>
<evidence type="ECO:0000256" key="6">
    <source>
        <dbReference type="ARBA" id="ARBA00023125"/>
    </source>
</evidence>
<organism evidence="12 14">
    <name type="scientific">Bacteroides finegoldii</name>
    <dbReference type="NCBI Taxonomy" id="338188"/>
    <lineage>
        <taxon>Bacteria</taxon>
        <taxon>Pseudomonadati</taxon>
        <taxon>Bacteroidota</taxon>
        <taxon>Bacteroidia</taxon>
        <taxon>Bacteroidales</taxon>
        <taxon>Bacteroidaceae</taxon>
        <taxon>Bacteroides</taxon>
    </lineage>
</organism>
<dbReference type="PANTHER" id="PTHR30349:SF77">
    <property type="entry name" value="TYROSINE RECOMBINASE XERC"/>
    <property type="match status" value="1"/>
</dbReference>
<dbReference type="SUPFAM" id="SSF56349">
    <property type="entry name" value="DNA breaking-rejoining enzymes"/>
    <property type="match status" value="1"/>
</dbReference>
<dbReference type="PROSITE" id="PS51900">
    <property type="entry name" value="CB"/>
    <property type="match status" value="1"/>
</dbReference>
<dbReference type="GO" id="GO:0007059">
    <property type="term" value="P:chromosome segregation"/>
    <property type="evidence" value="ECO:0007669"/>
    <property type="project" value="UniProtKB-KW"/>
</dbReference>
<keyword evidence="5" id="KW-0229">DNA integration</keyword>
<evidence type="ECO:0000313" key="14">
    <source>
        <dbReference type="Proteomes" id="UP000421791"/>
    </source>
</evidence>
<dbReference type="PANTHER" id="PTHR30349">
    <property type="entry name" value="PHAGE INTEGRASE-RELATED"/>
    <property type="match status" value="1"/>
</dbReference>
<keyword evidence="2" id="KW-0963">Cytoplasm</keyword>
<evidence type="ECO:0000313" key="15">
    <source>
        <dbReference type="Proteomes" id="UP000440198"/>
    </source>
</evidence>
<keyword evidence="7" id="KW-0233">DNA recombination</keyword>
<dbReference type="EMBL" id="VWAG01000020">
    <property type="protein sequence ID" value="KAA5256427.1"/>
    <property type="molecule type" value="Genomic_DNA"/>
</dbReference>
<evidence type="ECO:0000313" key="12">
    <source>
        <dbReference type="EMBL" id="KAA5229403.1"/>
    </source>
</evidence>
<evidence type="ECO:0000256" key="2">
    <source>
        <dbReference type="ARBA" id="ARBA00022490"/>
    </source>
</evidence>
<keyword evidence="3" id="KW-0132">Cell division</keyword>
<dbReference type="InterPro" id="IPR044068">
    <property type="entry name" value="CB"/>
</dbReference>
<accession>A0A7J4YM19</accession>
<dbReference type="PROSITE" id="PS51898">
    <property type="entry name" value="TYR_RECOMBINASE"/>
    <property type="match status" value="1"/>
</dbReference>
<dbReference type="InterPro" id="IPR011010">
    <property type="entry name" value="DNA_brk_join_enz"/>
</dbReference>
<dbReference type="Gene3D" id="1.10.443.10">
    <property type="entry name" value="Intergrase catalytic core"/>
    <property type="match status" value="1"/>
</dbReference>
<name>A0A7J4YM19_9BACE</name>
<comment type="caution">
    <text evidence="12">The sequence shown here is derived from an EMBL/GenBank/DDBJ whole genome shotgun (WGS) entry which is preliminary data.</text>
</comment>
<sequence length="330" mass="38196">MKETIIQTVLNGMRAVLTENQLDLLTDVTRKALSECEITPKATEEEQRNKENVELLGAFISSKKVEGCSDKTIHYYKSSIEKLIATVKKNVCDIATNDIRCYLAEQQEQRGLSKVTIDNLRRIYSSFFSWLEDEDYITKSPVRRIHKVRTDALVKEVLTDENIEVLRDSCQELRDIAMIDLLLSTGMRVGELVKINRDDIDFQERQCVVFGKGNKEREVYFNARTKIHLKKYLEQRTDTNPALFVSLHEPHTRLTISGVEVRLRQLGKRVNLNKVHPHKFRRTLATMAIDKGMPIEQVQKMLGHVKIDTTLHYAMVNQTNVKIAHRKFLN</sequence>
<evidence type="ECO:0000259" key="11">
    <source>
        <dbReference type="PROSITE" id="PS51900"/>
    </source>
</evidence>
<dbReference type="Proteomes" id="UP000440198">
    <property type="component" value="Unassembled WGS sequence"/>
</dbReference>
<feature type="domain" description="Core-binding (CB)" evidence="11">
    <location>
        <begin position="50"/>
        <end position="132"/>
    </location>
</feature>
<dbReference type="Pfam" id="PF13495">
    <property type="entry name" value="Phage_int_SAM_4"/>
    <property type="match status" value="1"/>
</dbReference>
<evidence type="ECO:0000256" key="8">
    <source>
        <dbReference type="ARBA" id="ARBA00023306"/>
    </source>
</evidence>
<dbReference type="Proteomes" id="UP000421791">
    <property type="component" value="Unassembled WGS sequence"/>
</dbReference>
<dbReference type="GO" id="GO:0006310">
    <property type="term" value="P:DNA recombination"/>
    <property type="evidence" value="ECO:0007669"/>
    <property type="project" value="UniProtKB-KW"/>
</dbReference>
<evidence type="ECO:0000313" key="13">
    <source>
        <dbReference type="EMBL" id="KAA5256427.1"/>
    </source>
</evidence>
<dbReference type="AlphaFoldDB" id="A0A7J4YM19"/>